<organism evidence="1 2">
    <name type="scientific">Choristoneura fumiferana</name>
    <name type="common">Spruce budworm moth</name>
    <name type="synonym">Archips fumiferana</name>
    <dbReference type="NCBI Taxonomy" id="7141"/>
    <lineage>
        <taxon>Eukaryota</taxon>
        <taxon>Metazoa</taxon>
        <taxon>Ecdysozoa</taxon>
        <taxon>Arthropoda</taxon>
        <taxon>Hexapoda</taxon>
        <taxon>Insecta</taxon>
        <taxon>Pterygota</taxon>
        <taxon>Neoptera</taxon>
        <taxon>Endopterygota</taxon>
        <taxon>Lepidoptera</taxon>
        <taxon>Glossata</taxon>
        <taxon>Ditrysia</taxon>
        <taxon>Tortricoidea</taxon>
        <taxon>Tortricidae</taxon>
        <taxon>Tortricinae</taxon>
        <taxon>Choristoneura</taxon>
    </lineage>
</organism>
<protein>
    <submittedName>
        <fullName evidence="1">Uncharacterized protein</fullName>
    </submittedName>
</protein>
<dbReference type="EMBL" id="CM046130">
    <property type="protein sequence ID" value="KAI8431420.1"/>
    <property type="molecule type" value="Genomic_DNA"/>
</dbReference>
<comment type="caution">
    <text evidence="1">The sequence shown here is derived from an EMBL/GenBank/DDBJ whole genome shotgun (WGS) entry which is preliminary data.</text>
</comment>
<evidence type="ECO:0000313" key="2">
    <source>
        <dbReference type="Proteomes" id="UP001064048"/>
    </source>
</evidence>
<proteinExistence type="predicted"/>
<name>A0ACC0K5J4_CHOFU</name>
<accession>A0ACC0K5J4</accession>
<gene>
    <name evidence="1" type="ORF">MSG28_015942</name>
</gene>
<reference evidence="1 2" key="1">
    <citation type="journal article" date="2022" name="Genome Biol. Evol.">
        <title>The Spruce Budworm Genome: Reconstructing the Evolutionary History of Antifreeze Proteins.</title>
        <authorList>
            <person name="Beliveau C."/>
            <person name="Gagne P."/>
            <person name="Picq S."/>
            <person name="Vernygora O."/>
            <person name="Keeling C.I."/>
            <person name="Pinkney K."/>
            <person name="Doucet D."/>
            <person name="Wen F."/>
            <person name="Johnston J.S."/>
            <person name="Maaroufi H."/>
            <person name="Boyle B."/>
            <person name="Laroche J."/>
            <person name="Dewar K."/>
            <person name="Juretic N."/>
            <person name="Blackburn G."/>
            <person name="Nisole A."/>
            <person name="Brunet B."/>
            <person name="Brandao M."/>
            <person name="Lumley L."/>
            <person name="Duan J."/>
            <person name="Quan G."/>
            <person name="Lucarotti C.J."/>
            <person name="Roe A.D."/>
            <person name="Sperling F.A.H."/>
            <person name="Levesque R.C."/>
            <person name="Cusson M."/>
        </authorList>
    </citation>
    <scope>NUCLEOTIDE SEQUENCE [LARGE SCALE GENOMIC DNA]</scope>
    <source>
        <strain evidence="1">Glfc:IPQL:Cfum</strain>
    </source>
</reference>
<keyword evidence="2" id="KW-1185">Reference proteome</keyword>
<sequence>MICLLPGCESRTGNKGKGQNITSFHRFPSLSSPVRQKWVEFVNRSQVGNWTLRKCHRLCSKHFSLDSFIVSNNNRVYLKDTAVPTIMLPHPTQTPASRCNPDGVVVPSTHPVNNPKLLPPASRTSAPIPIRRRYNATPASNNNNDELHKKIEKLQKELARIQKLAKKRFLKINALKKRVYRLQKSNLEQGNALVELLEKEE</sequence>
<evidence type="ECO:0000313" key="1">
    <source>
        <dbReference type="EMBL" id="KAI8431420.1"/>
    </source>
</evidence>
<dbReference type="Proteomes" id="UP001064048">
    <property type="component" value="Chromosome 30"/>
</dbReference>